<evidence type="ECO:0000313" key="3">
    <source>
        <dbReference type="Proteomes" id="UP001597362"/>
    </source>
</evidence>
<dbReference type="RefSeq" id="WP_377769348.1">
    <property type="nucleotide sequence ID" value="NZ_JBHUHO010000004.1"/>
</dbReference>
<gene>
    <name evidence="2" type="ORF">ACFSJH_01205</name>
</gene>
<proteinExistence type="predicted"/>
<name>A0ABW4YF72_9BACL</name>
<dbReference type="InterPro" id="IPR028994">
    <property type="entry name" value="Integrin_alpha_N"/>
</dbReference>
<comment type="caution">
    <text evidence="2">The sequence shown here is derived from an EMBL/GenBank/DDBJ whole genome shotgun (WGS) entry which is preliminary data.</text>
</comment>
<keyword evidence="1" id="KW-0812">Transmembrane</keyword>
<dbReference type="SUPFAM" id="SSF69318">
    <property type="entry name" value="Integrin alpha N-terminal domain"/>
    <property type="match status" value="1"/>
</dbReference>
<evidence type="ECO:0000313" key="2">
    <source>
        <dbReference type="EMBL" id="MFD2114370.1"/>
    </source>
</evidence>
<sequence length="500" mass="57599">MQWHELQQSSRHQPSVIRTVLLFLWASCGLYLAGCSSFTSTPVDILEQPAIAAEQAAVIEAITKQLPINSTLILPQRANQQGAIQYVDLDNDQTDEVIVSYQDQYRQPEILIWKQLPNEQWYVFTRIRASLASELDWLQIVDIDQDGTKELLVGWIIDDERNGLLELYSITESEQTKPDDSELEMQLQPLATYEYHMTALNETFSNGAGSAPELISERTMQLALITKKKQEDHAQSEVYQLVVYGWSAQQQQLIPLATTTLNSEVNDYTVLQIGNIARARQGVIVEASVGAHGTLSTMYLFTGDKLQAIIPKQMADGFNESSAFSRDMNEDGILELEWRVAAPDSVDKSYAETTYISKWLQWDGRESFHIIQEQINDYRYNVAINIPATWSDHYTIDFTEREEKQLFELFYWDKENKVRYLLATVYAVEQQKWHKWLVDERSKQEAEFTIVWRDSGNIFAMMPASLAISNDLSSEKQAVYMKMKEQLQSAEQFFQPLYRE</sequence>
<organism evidence="2 3">
    <name type="scientific">Paenibacillus yanchengensis</name>
    <dbReference type="NCBI Taxonomy" id="2035833"/>
    <lineage>
        <taxon>Bacteria</taxon>
        <taxon>Bacillati</taxon>
        <taxon>Bacillota</taxon>
        <taxon>Bacilli</taxon>
        <taxon>Bacillales</taxon>
        <taxon>Paenibacillaceae</taxon>
        <taxon>Paenibacillus</taxon>
    </lineage>
</organism>
<keyword evidence="1" id="KW-1133">Transmembrane helix</keyword>
<dbReference type="EMBL" id="JBHUHO010000004">
    <property type="protein sequence ID" value="MFD2114370.1"/>
    <property type="molecule type" value="Genomic_DNA"/>
</dbReference>
<keyword evidence="1" id="KW-0472">Membrane</keyword>
<keyword evidence="3" id="KW-1185">Reference proteome</keyword>
<evidence type="ECO:0000256" key="1">
    <source>
        <dbReference type="SAM" id="Phobius"/>
    </source>
</evidence>
<accession>A0ABW4YF72</accession>
<dbReference type="Proteomes" id="UP001597362">
    <property type="component" value="Unassembled WGS sequence"/>
</dbReference>
<reference evidence="3" key="1">
    <citation type="journal article" date="2019" name="Int. J. Syst. Evol. Microbiol.">
        <title>The Global Catalogue of Microorganisms (GCM) 10K type strain sequencing project: providing services to taxonomists for standard genome sequencing and annotation.</title>
        <authorList>
            <consortium name="The Broad Institute Genomics Platform"/>
            <consortium name="The Broad Institute Genome Sequencing Center for Infectious Disease"/>
            <person name="Wu L."/>
            <person name="Ma J."/>
        </authorList>
    </citation>
    <scope>NUCLEOTIDE SEQUENCE [LARGE SCALE GENOMIC DNA]</scope>
    <source>
        <strain evidence="3">GH52</strain>
    </source>
</reference>
<protein>
    <submittedName>
        <fullName evidence="2">FG-GAP repeat domain-containing protein</fullName>
    </submittedName>
</protein>
<feature type="transmembrane region" description="Helical" evidence="1">
    <location>
        <begin position="20"/>
        <end position="39"/>
    </location>
</feature>